<reference evidence="3" key="1">
    <citation type="journal article" date="2013" name="Genome Announc.">
        <title>Draft genome sequence of the grapevine dieback fungus Eutypa lata UCR-EL1.</title>
        <authorList>
            <person name="Blanco-Ulate B."/>
            <person name="Rolshausen P.E."/>
            <person name="Cantu D."/>
        </authorList>
    </citation>
    <scope>NUCLEOTIDE SEQUENCE [LARGE SCALE GENOMIC DNA]</scope>
    <source>
        <strain evidence="3">UCR-EL1</strain>
    </source>
</reference>
<organism evidence="2 3">
    <name type="scientific">Eutypa lata (strain UCR-EL1)</name>
    <name type="common">Grapevine dieback disease fungus</name>
    <name type="synonym">Eutypa armeniacae</name>
    <dbReference type="NCBI Taxonomy" id="1287681"/>
    <lineage>
        <taxon>Eukaryota</taxon>
        <taxon>Fungi</taxon>
        <taxon>Dikarya</taxon>
        <taxon>Ascomycota</taxon>
        <taxon>Pezizomycotina</taxon>
        <taxon>Sordariomycetes</taxon>
        <taxon>Xylariomycetidae</taxon>
        <taxon>Xylariales</taxon>
        <taxon>Diatrypaceae</taxon>
        <taxon>Eutypa</taxon>
    </lineage>
</organism>
<dbReference type="Gene3D" id="2.30.40.10">
    <property type="entry name" value="Urease, subunit C, domain 1"/>
    <property type="match status" value="1"/>
</dbReference>
<dbReference type="GO" id="GO:0016810">
    <property type="term" value="F:hydrolase activity, acting on carbon-nitrogen (but not peptide) bonds"/>
    <property type="evidence" value="ECO:0007669"/>
    <property type="project" value="InterPro"/>
</dbReference>
<dbReference type="PANTHER" id="PTHR43135:SF3">
    <property type="entry name" value="ALPHA-D-RIBOSE 1-METHYLPHOSPHONATE 5-TRIPHOSPHATE DIPHOSPHATASE"/>
    <property type="match status" value="1"/>
</dbReference>
<dbReference type="InterPro" id="IPR051781">
    <property type="entry name" value="Metallo-dep_Hydrolase"/>
</dbReference>
<dbReference type="InterPro" id="IPR006680">
    <property type="entry name" value="Amidohydro-rel"/>
</dbReference>
<dbReference type="eggNOG" id="ENOG502QV1J">
    <property type="taxonomic scope" value="Eukaryota"/>
</dbReference>
<dbReference type="OrthoDB" id="194468at2759"/>
<accession>M7S777</accession>
<dbReference type="InterPro" id="IPR011059">
    <property type="entry name" value="Metal-dep_hydrolase_composite"/>
</dbReference>
<gene>
    <name evidence="2" type="ORF">UCREL1_11108</name>
</gene>
<proteinExistence type="predicted"/>
<dbReference type="Proteomes" id="UP000012174">
    <property type="component" value="Unassembled WGS sequence"/>
</dbReference>
<protein>
    <submittedName>
        <fullName evidence="2">Putative organophosphate acid anhydrase protein</fullName>
    </submittedName>
</protein>
<dbReference type="SUPFAM" id="SSF51556">
    <property type="entry name" value="Metallo-dependent hydrolases"/>
    <property type="match status" value="1"/>
</dbReference>
<dbReference type="Gene3D" id="3.20.20.140">
    <property type="entry name" value="Metal-dependent hydrolases"/>
    <property type="match status" value="1"/>
</dbReference>
<dbReference type="OMA" id="VTTVCDM"/>
<evidence type="ECO:0000259" key="1">
    <source>
        <dbReference type="Pfam" id="PF01979"/>
    </source>
</evidence>
<dbReference type="KEGG" id="ela:UCREL1_11108"/>
<dbReference type="EMBL" id="KB707518">
    <property type="protein sequence ID" value="EMR61944.1"/>
    <property type="molecule type" value="Genomic_DNA"/>
</dbReference>
<feature type="domain" description="Amidohydrolase-related" evidence="1">
    <location>
        <begin position="55"/>
        <end position="254"/>
    </location>
</feature>
<keyword evidence="3" id="KW-1185">Reference proteome</keyword>
<dbReference type="InterPro" id="IPR032466">
    <property type="entry name" value="Metal_Hydrolase"/>
</dbReference>
<dbReference type="STRING" id="1287681.M7S777"/>
<name>M7S777_EUTLA</name>
<evidence type="ECO:0000313" key="3">
    <source>
        <dbReference type="Proteomes" id="UP000012174"/>
    </source>
</evidence>
<sequence>MSRTLLIKNVRIFDGETEIPESNVLVENGVIKKVSTTSLHAPDESTTIISKPGHTLIPGIIDGHVHSYTEGPITLIQSLKFGITTVCDMHNELGNIPSLKKSAEEDSDAADFKMASEAATIEGGWPGAVVTALDKSEEAKAIIDTWPKLKTKADVDIYIQDRVRDKVDYIKLMHEDGHGMRVKPTIPPIDLQKQIVQAAHSHGLVVVAHATSLQATIDILEAGVDGLTHTILDQMPTKELIAAYRKNNAYCNPTLMTIGSITSQGQHEQELSARDPRARKFLSRETQEKLCRCSGLGNDLANAEYSYESVRQLKAAGIDIIM</sequence>
<evidence type="ECO:0000313" key="2">
    <source>
        <dbReference type="EMBL" id="EMR61944.1"/>
    </source>
</evidence>
<dbReference type="PANTHER" id="PTHR43135">
    <property type="entry name" value="ALPHA-D-RIBOSE 1-METHYLPHOSPHONATE 5-TRIPHOSPHATE DIPHOSPHATASE"/>
    <property type="match status" value="1"/>
</dbReference>
<dbReference type="SUPFAM" id="SSF51338">
    <property type="entry name" value="Composite domain of metallo-dependent hydrolases"/>
    <property type="match status" value="1"/>
</dbReference>
<dbReference type="HOGENOM" id="CLU_023620_6_0_1"/>
<dbReference type="Pfam" id="PF01979">
    <property type="entry name" value="Amidohydro_1"/>
    <property type="match status" value="1"/>
</dbReference>
<dbReference type="AlphaFoldDB" id="M7S777"/>